<dbReference type="Proteomes" id="UP000064967">
    <property type="component" value="Chromosome"/>
</dbReference>
<dbReference type="RefSeq" id="WP_146652104.1">
    <property type="nucleotide sequence ID" value="NZ_CP012333.1"/>
</dbReference>
<proteinExistence type="predicted"/>
<feature type="compositionally biased region" description="Basic and acidic residues" evidence="1">
    <location>
        <begin position="109"/>
        <end position="125"/>
    </location>
</feature>
<evidence type="ECO:0000313" key="2">
    <source>
        <dbReference type="EMBL" id="AKV00907.1"/>
    </source>
</evidence>
<dbReference type="AlphaFoldDB" id="A0A0K1Q5H5"/>
<reference evidence="2 3" key="1">
    <citation type="submission" date="2015-08" db="EMBL/GenBank/DDBJ databases">
        <authorList>
            <person name="Babu N.S."/>
            <person name="Beckwith C.J."/>
            <person name="Beseler K.G."/>
            <person name="Brison A."/>
            <person name="Carone J.V."/>
            <person name="Caskin T.P."/>
            <person name="Diamond M."/>
            <person name="Durham M.E."/>
            <person name="Foxe J.M."/>
            <person name="Go M."/>
            <person name="Henderson B.A."/>
            <person name="Jones I.B."/>
            <person name="McGettigan J.A."/>
            <person name="Micheletti S.J."/>
            <person name="Nasrallah M.E."/>
            <person name="Ortiz D."/>
            <person name="Piller C.R."/>
            <person name="Privatt S.R."/>
            <person name="Schneider S.L."/>
            <person name="Sharp S."/>
            <person name="Smith T.C."/>
            <person name="Stanton J.D."/>
            <person name="Ullery H.E."/>
            <person name="Wilson R.J."/>
            <person name="Serrano M.G."/>
            <person name="Buck G."/>
            <person name="Lee V."/>
            <person name="Wang Y."/>
            <person name="Carvalho R."/>
            <person name="Voegtly L."/>
            <person name="Shi R."/>
            <person name="Duckworth R."/>
            <person name="Johnson A."/>
            <person name="Loviza R."/>
            <person name="Walstead R."/>
            <person name="Shah Z."/>
            <person name="Kiflezghi M."/>
            <person name="Wade K."/>
            <person name="Ball S.L."/>
            <person name="Bradley K.W."/>
            <person name="Asai D.J."/>
            <person name="Bowman C.A."/>
            <person name="Russell D.A."/>
            <person name="Pope W.H."/>
            <person name="Jacobs-Sera D."/>
            <person name="Hendrix R.W."/>
            <person name="Hatfull G.F."/>
        </authorList>
    </citation>
    <scope>NUCLEOTIDE SEQUENCE [LARGE SCALE GENOMIC DNA]</scope>
    <source>
        <strain evidence="2 3">DSM 27648</strain>
    </source>
</reference>
<keyword evidence="3" id="KW-1185">Reference proteome</keyword>
<gene>
    <name evidence="2" type="ORF">AKJ09_07570</name>
</gene>
<evidence type="ECO:0000256" key="1">
    <source>
        <dbReference type="SAM" id="MobiDB-lite"/>
    </source>
</evidence>
<organism evidence="2 3">
    <name type="scientific">Labilithrix luteola</name>
    <dbReference type="NCBI Taxonomy" id="1391654"/>
    <lineage>
        <taxon>Bacteria</taxon>
        <taxon>Pseudomonadati</taxon>
        <taxon>Myxococcota</taxon>
        <taxon>Polyangia</taxon>
        <taxon>Polyangiales</taxon>
        <taxon>Labilitrichaceae</taxon>
        <taxon>Labilithrix</taxon>
    </lineage>
</organism>
<evidence type="ECO:0000313" key="3">
    <source>
        <dbReference type="Proteomes" id="UP000064967"/>
    </source>
</evidence>
<feature type="region of interest" description="Disordered" evidence="1">
    <location>
        <begin position="1"/>
        <end position="38"/>
    </location>
</feature>
<dbReference type="EMBL" id="CP012333">
    <property type="protein sequence ID" value="AKV00907.1"/>
    <property type="molecule type" value="Genomic_DNA"/>
</dbReference>
<dbReference type="KEGG" id="llu:AKJ09_07570"/>
<name>A0A0K1Q5H5_9BACT</name>
<sequence length="137" mass="14392">MSSSNEPSSRPSRPLPRPSAAASSSTSSAPRPRPADADREALAIVQHVSGRVDVARSLVRIASALLQAQAAAVLRSCAERAMAEIAVREDGVRERLLSVQRFVRAATRAAEDAARQADARKRAEGGRAPASGSVPRT</sequence>
<feature type="region of interest" description="Disordered" evidence="1">
    <location>
        <begin position="109"/>
        <end position="137"/>
    </location>
</feature>
<protein>
    <submittedName>
        <fullName evidence="2">Uncharacterized protein</fullName>
    </submittedName>
</protein>
<feature type="compositionally biased region" description="Low complexity" evidence="1">
    <location>
        <begin position="1"/>
        <end position="30"/>
    </location>
</feature>
<accession>A0A0K1Q5H5</accession>